<evidence type="ECO:0000256" key="6">
    <source>
        <dbReference type="ARBA" id="ARBA00022692"/>
    </source>
</evidence>
<dbReference type="PANTHER" id="PTHR45436">
    <property type="entry name" value="SENSOR HISTIDINE KINASE YKOH"/>
    <property type="match status" value="1"/>
</dbReference>
<dbReference type="GO" id="GO:0000155">
    <property type="term" value="F:phosphorelay sensor kinase activity"/>
    <property type="evidence" value="ECO:0007669"/>
    <property type="project" value="InterPro"/>
</dbReference>
<dbReference type="InterPro" id="IPR005467">
    <property type="entry name" value="His_kinase_dom"/>
</dbReference>
<dbReference type="SUPFAM" id="SSF158472">
    <property type="entry name" value="HAMP domain-like"/>
    <property type="match status" value="1"/>
</dbReference>
<dbReference type="InterPro" id="IPR036890">
    <property type="entry name" value="HATPase_C_sf"/>
</dbReference>
<dbReference type="Gene3D" id="6.10.340.10">
    <property type="match status" value="1"/>
</dbReference>
<dbReference type="SMART" id="SM00388">
    <property type="entry name" value="HisKA"/>
    <property type="match status" value="1"/>
</dbReference>
<keyword evidence="8 11" id="KW-1133">Transmembrane helix</keyword>
<keyword evidence="9" id="KW-0902">Two-component regulatory system</keyword>
<comment type="catalytic activity">
    <reaction evidence="1">
        <text>ATP + protein L-histidine = ADP + protein N-phospho-L-histidine.</text>
        <dbReference type="EC" id="2.7.13.3"/>
    </reaction>
</comment>
<dbReference type="InterPro" id="IPR003660">
    <property type="entry name" value="HAMP_dom"/>
</dbReference>
<evidence type="ECO:0000256" key="5">
    <source>
        <dbReference type="ARBA" id="ARBA00022679"/>
    </source>
</evidence>
<proteinExistence type="predicted"/>
<dbReference type="Pfam" id="PF00512">
    <property type="entry name" value="HisKA"/>
    <property type="match status" value="1"/>
</dbReference>
<organism evidence="14 15">
    <name type="scientific">Phytomonospora endophytica</name>
    <dbReference type="NCBI Taxonomy" id="714109"/>
    <lineage>
        <taxon>Bacteria</taxon>
        <taxon>Bacillati</taxon>
        <taxon>Actinomycetota</taxon>
        <taxon>Actinomycetes</taxon>
        <taxon>Micromonosporales</taxon>
        <taxon>Micromonosporaceae</taxon>
        <taxon>Phytomonospora</taxon>
    </lineage>
</organism>
<dbReference type="Gene3D" id="1.10.287.130">
    <property type="match status" value="1"/>
</dbReference>
<reference evidence="14 15" key="1">
    <citation type="submission" date="2020-08" db="EMBL/GenBank/DDBJ databases">
        <title>Genomic Encyclopedia of Type Strains, Phase IV (KMG-IV): sequencing the most valuable type-strain genomes for metagenomic binning, comparative biology and taxonomic classification.</title>
        <authorList>
            <person name="Goeker M."/>
        </authorList>
    </citation>
    <scope>NUCLEOTIDE SEQUENCE [LARGE SCALE GENOMIC DNA]</scope>
    <source>
        <strain evidence="14 15">YIM 65646</strain>
    </source>
</reference>
<dbReference type="PROSITE" id="PS50109">
    <property type="entry name" value="HIS_KIN"/>
    <property type="match status" value="1"/>
</dbReference>
<evidence type="ECO:0000256" key="11">
    <source>
        <dbReference type="SAM" id="Phobius"/>
    </source>
</evidence>
<dbReference type="InterPro" id="IPR050428">
    <property type="entry name" value="TCS_sensor_his_kinase"/>
</dbReference>
<evidence type="ECO:0000256" key="8">
    <source>
        <dbReference type="ARBA" id="ARBA00022989"/>
    </source>
</evidence>
<evidence type="ECO:0000256" key="10">
    <source>
        <dbReference type="ARBA" id="ARBA00023136"/>
    </source>
</evidence>
<dbReference type="InterPro" id="IPR004358">
    <property type="entry name" value="Sig_transdc_His_kin-like_C"/>
</dbReference>
<dbReference type="Proteomes" id="UP000548476">
    <property type="component" value="Unassembled WGS sequence"/>
</dbReference>
<dbReference type="SMART" id="SM00304">
    <property type="entry name" value="HAMP"/>
    <property type="match status" value="1"/>
</dbReference>
<dbReference type="CDD" id="cd00075">
    <property type="entry name" value="HATPase"/>
    <property type="match status" value="1"/>
</dbReference>
<evidence type="ECO:0000313" key="14">
    <source>
        <dbReference type="EMBL" id="MBB6039008.1"/>
    </source>
</evidence>
<dbReference type="SUPFAM" id="SSF55874">
    <property type="entry name" value="ATPase domain of HSP90 chaperone/DNA topoisomerase II/histidine kinase"/>
    <property type="match status" value="1"/>
</dbReference>
<dbReference type="SUPFAM" id="SSF47384">
    <property type="entry name" value="Homodimeric domain of signal transducing histidine kinase"/>
    <property type="match status" value="1"/>
</dbReference>
<evidence type="ECO:0000313" key="15">
    <source>
        <dbReference type="Proteomes" id="UP000548476"/>
    </source>
</evidence>
<dbReference type="EMBL" id="JACHGT010000019">
    <property type="protein sequence ID" value="MBB6039008.1"/>
    <property type="molecule type" value="Genomic_DNA"/>
</dbReference>
<dbReference type="RefSeq" id="WP_239122288.1">
    <property type="nucleotide sequence ID" value="NZ_BONT01000074.1"/>
</dbReference>
<dbReference type="PROSITE" id="PS50885">
    <property type="entry name" value="HAMP"/>
    <property type="match status" value="1"/>
</dbReference>
<evidence type="ECO:0000259" key="12">
    <source>
        <dbReference type="PROSITE" id="PS50109"/>
    </source>
</evidence>
<dbReference type="PANTHER" id="PTHR45436:SF5">
    <property type="entry name" value="SENSOR HISTIDINE KINASE TRCS"/>
    <property type="match status" value="1"/>
</dbReference>
<feature type="transmembrane region" description="Helical" evidence="11">
    <location>
        <begin position="12"/>
        <end position="34"/>
    </location>
</feature>
<keyword evidence="15" id="KW-1185">Reference proteome</keyword>
<keyword evidence="6 11" id="KW-0812">Transmembrane</keyword>
<dbReference type="InterPro" id="IPR036097">
    <property type="entry name" value="HisK_dim/P_sf"/>
</dbReference>
<dbReference type="InterPro" id="IPR003661">
    <property type="entry name" value="HisK_dim/P_dom"/>
</dbReference>
<keyword evidence="10 11" id="KW-0472">Membrane</keyword>
<accession>A0A841FZ66</accession>
<evidence type="ECO:0000259" key="13">
    <source>
        <dbReference type="PROSITE" id="PS50885"/>
    </source>
</evidence>
<evidence type="ECO:0000256" key="9">
    <source>
        <dbReference type="ARBA" id="ARBA00023012"/>
    </source>
</evidence>
<feature type="domain" description="HAMP" evidence="13">
    <location>
        <begin position="98"/>
        <end position="151"/>
    </location>
</feature>
<sequence>MTPRMSARARLTVLFTGLVLAAGIALIAITHVLVRQSLERRFTVLLLGTGHGDIPPAPDVPSADALRDQVVEDLLTRSAIALTVVTALAALLGWLVAGKVLRPIRTMTATADRLSAEHLDERVPVTAPADELAALATTLNGMLDRVQRGLDAHRMFVANAAHELRTPLATTRTAVDVTLDGDPTREELLAMAADVRVETERSQRTLDGLLVLARAQTTRLRRAPADLAELAKTALPTADAGLTVTTRLEPAEVQGEPALLARMVENLLTNAVRHNKPGGHVDVRTGTEDGTATIRVENTGPLVATEDVDGLFEPFTRGLSAEHPGAGLGLSIVRAIADAHGGDVGAQARGDGGLVLSVRFDAV</sequence>
<name>A0A841FZ66_9ACTN</name>
<evidence type="ECO:0000256" key="7">
    <source>
        <dbReference type="ARBA" id="ARBA00022777"/>
    </source>
</evidence>
<dbReference type="CDD" id="cd06225">
    <property type="entry name" value="HAMP"/>
    <property type="match status" value="1"/>
</dbReference>
<dbReference type="GO" id="GO:0005886">
    <property type="term" value="C:plasma membrane"/>
    <property type="evidence" value="ECO:0007669"/>
    <property type="project" value="UniProtKB-SubCell"/>
</dbReference>
<dbReference type="SMART" id="SM00387">
    <property type="entry name" value="HATPase_c"/>
    <property type="match status" value="1"/>
</dbReference>
<dbReference type="CDD" id="cd00082">
    <property type="entry name" value="HisKA"/>
    <property type="match status" value="1"/>
</dbReference>
<dbReference type="Pfam" id="PF00672">
    <property type="entry name" value="HAMP"/>
    <property type="match status" value="1"/>
</dbReference>
<comment type="subcellular location">
    <subcellularLocation>
        <location evidence="2">Cell membrane</location>
    </subcellularLocation>
</comment>
<dbReference type="InterPro" id="IPR003594">
    <property type="entry name" value="HATPase_dom"/>
</dbReference>
<dbReference type="Pfam" id="PF02518">
    <property type="entry name" value="HATPase_c"/>
    <property type="match status" value="1"/>
</dbReference>
<evidence type="ECO:0000256" key="4">
    <source>
        <dbReference type="ARBA" id="ARBA00022553"/>
    </source>
</evidence>
<dbReference type="EC" id="2.7.13.3" evidence="3"/>
<keyword evidence="5" id="KW-0808">Transferase</keyword>
<protein>
    <recommendedName>
        <fullName evidence="3">histidine kinase</fullName>
        <ecNumber evidence="3">2.7.13.3</ecNumber>
    </recommendedName>
</protein>
<keyword evidence="4" id="KW-0597">Phosphoprotein</keyword>
<evidence type="ECO:0000256" key="1">
    <source>
        <dbReference type="ARBA" id="ARBA00000085"/>
    </source>
</evidence>
<evidence type="ECO:0000256" key="3">
    <source>
        <dbReference type="ARBA" id="ARBA00012438"/>
    </source>
</evidence>
<comment type="caution">
    <text evidence="14">The sequence shown here is derived from an EMBL/GenBank/DDBJ whole genome shotgun (WGS) entry which is preliminary data.</text>
</comment>
<dbReference type="Gene3D" id="3.30.565.10">
    <property type="entry name" value="Histidine kinase-like ATPase, C-terminal domain"/>
    <property type="match status" value="1"/>
</dbReference>
<evidence type="ECO:0000256" key="2">
    <source>
        <dbReference type="ARBA" id="ARBA00004236"/>
    </source>
</evidence>
<dbReference type="AlphaFoldDB" id="A0A841FZ66"/>
<gene>
    <name evidence="14" type="ORF">HNR73_006897</name>
</gene>
<keyword evidence="7 14" id="KW-0418">Kinase</keyword>
<dbReference type="PRINTS" id="PR00344">
    <property type="entry name" value="BCTRLSENSOR"/>
</dbReference>
<feature type="domain" description="Histidine kinase" evidence="12">
    <location>
        <begin position="159"/>
        <end position="363"/>
    </location>
</feature>
<feature type="transmembrane region" description="Helical" evidence="11">
    <location>
        <begin position="79"/>
        <end position="97"/>
    </location>
</feature>